<dbReference type="Proteomes" id="UP001165430">
    <property type="component" value="Unassembled WGS sequence"/>
</dbReference>
<evidence type="ECO:0000313" key="3">
    <source>
        <dbReference type="Proteomes" id="UP001165430"/>
    </source>
</evidence>
<dbReference type="CDD" id="cd14727">
    <property type="entry name" value="ChanN-like"/>
    <property type="match status" value="1"/>
</dbReference>
<dbReference type="SUPFAM" id="SSF159501">
    <property type="entry name" value="EreA/ChaN-like"/>
    <property type="match status" value="1"/>
</dbReference>
<organism evidence="2 3">
    <name type="scientific">Belliella alkalica</name>
    <dbReference type="NCBI Taxonomy" id="1730871"/>
    <lineage>
        <taxon>Bacteria</taxon>
        <taxon>Pseudomonadati</taxon>
        <taxon>Bacteroidota</taxon>
        <taxon>Cytophagia</taxon>
        <taxon>Cytophagales</taxon>
        <taxon>Cyclobacteriaceae</taxon>
        <taxon>Belliella</taxon>
    </lineage>
</organism>
<dbReference type="InterPro" id="IPR007314">
    <property type="entry name" value="Cofac_haem-bd_dom"/>
</dbReference>
<dbReference type="RefSeq" id="WP_241411430.1">
    <property type="nucleotide sequence ID" value="NZ_JAKZGO010000006.1"/>
</dbReference>
<feature type="domain" description="Haem-binding uptake Tiki superfamily ChaN" evidence="1">
    <location>
        <begin position="42"/>
        <end position="242"/>
    </location>
</feature>
<keyword evidence="3" id="KW-1185">Reference proteome</keyword>
<gene>
    <name evidence="2" type="ORF">MM213_08730</name>
</gene>
<evidence type="ECO:0000313" key="2">
    <source>
        <dbReference type="EMBL" id="MCH7413566.1"/>
    </source>
</evidence>
<proteinExistence type="predicted"/>
<sequence>MLKKITLYCCFTFLSISAYSQSKLYQIFTKEGQLIEEKAFYQTLNEKEVIFFGELHNNSVAHWLQLQILKSLKSNENEIILAGEFFERDDQLNINEWLEGRITDKNFEAEAKLWNNYATDYKPLMLFAKENKIPVVASNIPRKYASVVSREGLKSLESFSEEAKKSIAPLPIEVDMSLPGYQGMKEMMHGSSMNVDFMVEAQAIKDATMAFSLFEHIGKGKTIFHVNGSYHSNNYEGIIWYLRKEFEDAGIVTIATVEQNDTKALEEKSKGIADFIIVLPSDSPKSY</sequence>
<accession>A0ABS9VAV8</accession>
<keyword evidence="2" id="KW-0449">Lipoprotein</keyword>
<comment type="caution">
    <text evidence="2">The sequence shown here is derived from an EMBL/GenBank/DDBJ whole genome shotgun (WGS) entry which is preliminary data.</text>
</comment>
<dbReference type="EMBL" id="JAKZGO010000006">
    <property type="protein sequence ID" value="MCH7413566.1"/>
    <property type="molecule type" value="Genomic_DNA"/>
</dbReference>
<reference evidence="2" key="1">
    <citation type="submission" date="2022-03" db="EMBL/GenBank/DDBJ databases">
        <title>De novo assembled genomes of Belliella spp. (Cyclobacteriaceae) strains.</title>
        <authorList>
            <person name="Szabo A."/>
            <person name="Korponai K."/>
            <person name="Felfoldi T."/>
        </authorList>
    </citation>
    <scope>NUCLEOTIDE SEQUENCE</scope>
    <source>
        <strain evidence="2">DSM 111903</strain>
    </source>
</reference>
<name>A0ABS9VAV8_9BACT</name>
<dbReference type="Gene3D" id="3.40.50.11550">
    <property type="match status" value="1"/>
</dbReference>
<dbReference type="Pfam" id="PF04187">
    <property type="entry name" value="Cofac_haem_bdg"/>
    <property type="match status" value="1"/>
</dbReference>
<evidence type="ECO:0000259" key="1">
    <source>
        <dbReference type="Pfam" id="PF04187"/>
    </source>
</evidence>
<protein>
    <submittedName>
        <fullName evidence="2">ChaN family lipoprotein</fullName>
    </submittedName>
</protein>